<dbReference type="InterPro" id="IPR006640">
    <property type="entry name" value="SprT-like_domain"/>
</dbReference>
<protein>
    <submittedName>
        <fullName evidence="2">SprT family zinc-dependent metalloprotease</fullName>
    </submittedName>
</protein>
<keyword evidence="2" id="KW-0645">Protease</keyword>
<evidence type="ECO:0000313" key="2">
    <source>
        <dbReference type="EMBL" id="TXF89252.1"/>
    </source>
</evidence>
<reference evidence="2 3" key="1">
    <citation type="submission" date="2019-08" db="EMBL/GenBank/DDBJ databases">
        <title>Lewinella sp. strain SSH13 Genome sequencing and assembly.</title>
        <authorList>
            <person name="Kim I."/>
        </authorList>
    </citation>
    <scope>NUCLEOTIDE SEQUENCE [LARGE SCALE GENOMIC DNA]</scope>
    <source>
        <strain evidence="2 3">SSH13</strain>
    </source>
</reference>
<feature type="domain" description="SprT-like" evidence="1">
    <location>
        <begin position="24"/>
        <end position="130"/>
    </location>
</feature>
<dbReference type="Proteomes" id="UP000321907">
    <property type="component" value="Unassembled WGS sequence"/>
</dbReference>
<dbReference type="GO" id="GO:0008237">
    <property type="term" value="F:metallopeptidase activity"/>
    <property type="evidence" value="ECO:0007669"/>
    <property type="project" value="UniProtKB-KW"/>
</dbReference>
<dbReference type="AlphaFoldDB" id="A0A5C7FSN5"/>
<dbReference type="EMBL" id="VOXD01000015">
    <property type="protein sequence ID" value="TXF89252.1"/>
    <property type="molecule type" value="Genomic_DNA"/>
</dbReference>
<accession>A0A5C7FSN5</accession>
<proteinExistence type="predicted"/>
<keyword evidence="2" id="KW-0378">Hydrolase</keyword>
<comment type="caution">
    <text evidence="2">The sequence shown here is derived from an EMBL/GenBank/DDBJ whole genome shotgun (WGS) entry which is preliminary data.</text>
</comment>
<organism evidence="2 3">
    <name type="scientific">Neolewinella aurantiaca</name>
    <dbReference type="NCBI Taxonomy" id="2602767"/>
    <lineage>
        <taxon>Bacteria</taxon>
        <taxon>Pseudomonadati</taxon>
        <taxon>Bacteroidota</taxon>
        <taxon>Saprospiria</taxon>
        <taxon>Saprospirales</taxon>
        <taxon>Lewinellaceae</taxon>
        <taxon>Neolewinella</taxon>
    </lineage>
</organism>
<evidence type="ECO:0000313" key="3">
    <source>
        <dbReference type="Proteomes" id="UP000321907"/>
    </source>
</evidence>
<name>A0A5C7FSN5_9BACT</name>
<dbReference type="RefSeq" id="WP_147930778.1">
    <property type="nucleotide sequence ID" value="NZ_VOXD01000015.1"/>
</dbReference>
<gene>
    <name evidence="2" type="ORF">FUA23_10905</name>
</gene>
<sequence>MPPNLTPQIPVQETTPTTEIYSVLQEAYESLNLTLFDGALPNCMIILRRGRNYHGHYAPDRFQNIDEHGQPVVADEIALNPHTMRRPPVDVLSTLAHEMVHLWQHKFGKPSRGGYHNKEWANKMDAIGLAPTDTGQRGGKRTGQRMTHYIVPEGKYVLWAERFLDDRKINWASSVLMMIADGMIPLPGPEVDGDNTFGGGHTPSKVELIARKKRRIKYSCAKHNVWGKPGLKLTCDECEEVMAPEPGELGDPGPG</sequence>
<evidence type="ECO:0000259" key="1">
    <source>
        <dbReference type="Pfam" id="PF10263"/>
    </source>
</evidence>
<dbReference type="Pfam" id="PF10263">
    <property type="entry name" value="SprT-like"/>
    <property type="match status" value="1"/>
</dbReference>
<dbReference type="GO" id="GO:0006508">
    <property type="term" value="P:proteolysis"/>
    <property type="evidence" value="ECO:0007669"/>
    <property type="project" value="UniProtKB-KW"/>
</dbReference>
<keyword evidence="2" id="KW-0482">Metalloprotease</keyword>
<keyword evidence="3" id="KW-1185">Reference proteome</keyword>
<dbReference type="OrthoDB" id="9787302at2"/>
<dbReference type="GO" id="GO:0006950">
    <property type="term" value="P:response to stress"/>
    <property type="evidence" value="ECO:0007669"/>
    <property type="project" value="UniProtKB-ARBA"/>
</dbReference>